<dbReference type="VEuPathDB" id="VectorBase:PPAI003721"/>
<protein>
    <recommendedName>
        <fullName evidence="1">DUF5641 domain-containing protein</fullName>
    </recommendedName>
</protein>
<feature type="domain" description="DUF5641" evidence="1">
    <location>
        <begin position="117"/>
        <end position="185"/>
    </location>
</feature>
<evidence type="ECO:0000313" key="3">
    <source>
        <dbReference type="Proteomes" id="UP000092462"/>
    </source>
</evidence>
<name>A0A1B0D848_PHLPP</name>
<evidence type="ECO:0000259" key="1">
    <source>
        <dbReference type="Pfam" id="PF18701"/>
    </source>
</evidence>
<accession>A0A1B0D848</accession>
<reference evidence="2" key="1">
    <citation type="submission" date="2022-08" db="UniProtKB">
        <authorList>
            <consortium name="EnsemblMetazoa"/>
        </authorList>
    </citation>
    <scope>IDENTIFICATION</scope>
    <source>
        <strain evidence="2">Israel</strain>
    </source>
</reference>
<proteinExistence type="predicted"/>
<dbReference type="Proteomes" id="UP000092462">
    <property type="component" value="Unassembled WGS sequence"/>
</dbReference>
<dbReference type="EMBL" id="AJVK01036710">
    <property type="status" value="NOT_ANNOTATED_CDS"/>
    <property type="molecule type" value="Genomic_DNA"/>
</dbReference>
<sequence length="199" mass="22731">MSSKRKAMHSSLTRVENYFSGWSEAEIQHLNRDMIEGQLRQVHQIREEFIPIQDEYIAAQENEVAISAEVTNKEIFLQKCDSLIKKISTILSKLPPSPSHSKAPPGIPYEFYSMMQEMLTQNNQQLQQSQQQVQQLIATLSNTAGSKWVLGRIETIHPGSDGKVRVVTVRTFKGLYKRPITKISRLPKVDNNIPELLSR</sequence>
<keyword evidence="3" id="KW-1185">Reference proteome</keyword>
<dbReference type="InterPro" id="IPR040676">
    <property type="entry name" value="DUF5641"/>
</dbReference>
<dbReference type="Pfam" id="PF18701">
    <property type="entry name" value="DUF5641"/>
    <property type="match status" value="1"/>
</dbReference>
<dbReference type="VEuPathDB" id="VectorBase:PPAPM1_004271"/>
<dbReference type="EnsemblMetazoa" id="PPAI003721-RA">
    <property type="protein sequence ID" value="PPAI003721-PA"/>
    <property type="gene ID" value="PPAI003721"/>
</dbReference>
<dbReference type="AlphaFoldDB" id="A0A1B0D848"/>
<evidence type="ECO:0000313" key="2">
    <source>
        <dbReference type="EnsemblMetazoa" id="PPAI003721-PA"/>
    </source>
</evidence>
<organism evidence="2 3">
    <name type="scientific">Phlebotomus papatasi</name>
    <name type="common">Sandfly</name>
    <dbReference type="NCBI Taxonomy" id="29031"/>
    <lineage>
        <taxon>Eukaryota</taxon>
        <taxon>Metazoa</taxon>
        <taxon>Ecdysozoa</taxon>
        <taxon>Arthropoda</taxon>
        <taxon>Hexapoda</taxon>
        <taxon>Insecta</taxon>
        <taxon>Pterygota</taxon>
        <taxon>Neoptera</taxon>
        <taxon>Endopterygota</taxon>
        <taxon>Diptera</taxon>
        <taxon>Nematocera</taxon>
        <taxon>Psychodoidea</taxon>
        <taxon>Psychodidae</taxon>
        <taxon>Phlebotomus</taxon>
        <taxon>Phlebotomus</taxon>
    </lineage>
</organism>